<evidence type="ECO:0000259" key="2">
    <source>
        <dbReference type="PROSITE" id="PS50081"/>
    </source>
</evidence>
<protein>
    <recommendedName>
        <fullName evidence="2">Phorbol-ester/DAG-type domain-containing protein</fullName>
    </recommendedName>
</protein>
<dbReference type="SMART" id="SM00343">
    <property type="entry name" value="ZnF_C2HC"/>
    <property type="match status" value="3"/>
</dbReference>
<proteinExistence type="predicted"/>
<evidence type="ECO:0000313" key="3">
    <source>
        <dbReference type="EMBL" id="KAK3505653.1"/>
    </source>
</evidence>
<feature type="compositionally biased region" description="Basic and acidic residues" evidence="1">
    <location>
        <begin position="418"/>
        <end position="427"/>
    </location>
</feature>
<dbReference type="InterPro" id="IPR001878">
    <property type="entry name" value="Znf_CCHC"/>
</dbReference>
<dbReference type="GO" id="GO:0003690">
    <property type="term" value="F:double-stranded DNA binding"/>
    <property type="evidence" value="ECO:0007669"/>
    <property type="project" value="InterPro"/>
</dbReference>
<dbReference type="InterPro" id="IPR057810">
    <property type="entry name" value="RBD_ZCCHC3_1st"/>
</dbReference>
<dbReference type="GO" id="GO:0003723">
    <property type="term" value="F:RNA binding"/>
    <property type="evidence" value="ECO:0007669"/>
    <property type="project" value="InterPro"/>
</dbReference>
<dbReference type="AlphaFoldDB" id="A0AAE0UHH1"/>
<dbReference type="GO" id="GO:0002218">
    <property type="term" value="P:activation of innate immune response"/>
    <property type="evidence" value="ECO:0007669"/>
    <property type="project" value="InterPro"/>
</dbReference>
<dbReference type="GO" id="GO:0008270">
    <property type="term" value="F:zinc ion binding"/>
    <property type="evidence" value="ECO:0007669"/>
    <property type="project" value="InterPro"/>
</dbReference>
<feature type="compositionally biased region" description="Acidic residues" evidence="1">
    <location>
        <begin position="435"/>
        <end position="444"/>
    </location>
</feature>
<feature type="compositionally biased region" description="Pro residues" evidence="1">
    <location>
        <begin position="386"/>
        <end position="396"/>
    </location>
</feature>
<evidence type="ECO:0000256" key="1">
    <source>
        <dbReference type="SAM" id="MobiDB-lite"/>
    </source>
</evidence>
<feature type="region of interest" description="Disordered" evidence="1">
    <location>
        <begin position="377"/>
        <end position="502"/>
    </location>
</feature>
<comment type="caution">
    <text evidence="3">The sequence shown here is derived from an EMBL/GenBank/DDBJ whole genome shotgun (WGS) entry which is preliminary data.</text>
</comment>
<name>A0AAE0UHH1_9TELE</name>
<accession>A0AAE0UHH1</accession>
<dbReference type="InterPro" id="IPR057811">
    <property type="entry name" value="RBD_ZCCHC3_2nd"/>
</dbReference>
<dbReference type="InterPro" id="IPR042509">
    <property type="entry name" value="ZCCHC3"/>
</dbReference>
<feature type="compositionally biased region" description="Basic and acidic residues" evidence="1">
    <location>
        <begin position="493"/>
        <end position="502"/>
    </location>
</feature>
<dbReference type="Pfam" id="PF23057">
    <property type="entry name" value="RBD_ZCCHC3_1st"/>
    <property type="match status" value="1"/>
</dbReference>
<dbReference type="EMBL" id="JAUCMX010000687">
    <property type="protein sequence ID" value="KAK3505653.1"/>
    <property type="molecule type" value="Genomic_DNA"/>
</dbReference>
<dbReference type="InterPro" id="IPR036875">
    <property type="entry name" value="Znf_CCHC_sf"/>
</dbReference>
<dbReference type="Gene3D" id="4.10.60.10">
    <property type="entry name" value="Zinc finger, CCHC-type"/>
    <property type="match status" value="1"/>
</dbReference>
<dbReference type="Proteomes" id="UP001274896">
    <property type="component" value="Unassembled WGS sequence"/>
</dbReference>
<dbReference type="PANTHER" id="PTHR22639">
    <property type="entry name" value="GAG-RELATED PROTEIN"/>
    <property type="match status" value="1"/>
</dbReference>
<keyword evidence="4" id="KW-1185">Reference proteome</keyword>
<dbReference type="InterPro" id="IPR002219">
    <property type="entry name" value="PKC_DAG/PE"/>
</dbReference>
<gene>
    <name evidence="3" type="ORF">QTP70_004614</name>
</gene>
<reference evidence="3" key="1">
    <citation type="submission" date="2023-06" db="EMBL/GenBank/DDBJ databases">
        <title>Male Hemibagrus guttatus genome.</title>
        <authorList>
            <person name="Bian C."/>
        </authorList>
    </citation>
    <scope>NUCLEOTIDE SEQUENCE</scope>
    <source>
        <strain evidence="3">Male_cb2023</strain>
        <tissue evidence="3">Muscle</tissue>
    </source>
</reference>
<feature type="region of interest" description="Disordered" evidence="1">
    <location>
        <begin position="264"/>
        <end position="347"/>
    </location>
</feature>
<feature type="domain" description="Phorbol-ester/DAG-type" evidence="2">
    <location>
        <begin position="179"/>
        <end position="230"/>
    </location>
</feature>
<evidence type="ECO:0000313" key="4">
    <source>
        <dbReference type="Proteomes" id="UP001274896"/>
    </source>
</evidence>
<dbReference type="PROSITE" id="PS50081">
    <property type="entry name" value="ZF_DAG_PE_2"/>
    <property type="match status" value="1"/>
</dbReference>
<dbReference type="Pfam" id="PF23058">
    <property type="entry name" value="RBD_ZCCHC3_2nd"/>
    <property type="match status" value="1"/>
</dbReference>
<dbReference type="PANTHER" id="PTHR22639:SF7">
    <property type="entry name" value="CCHC-TYPE DOMAIN-CONTAINING PROTEIN"/>
    <property type="match status" value="1"/>
</dbReference>
<organism evidence="3 4">
    <name type="scientific">Hemibagrus guttatus</name>
    <dbReference type="NCBI Taxonomy" id="175788"/>
    <lineage>
        <taxon>Eukaryota</taxon>
        <taxon>Metazoa</taxon>
        <taxon>Chordata</taxon>
        <taxon>Craniata</taxon>
        <taxon>Vertebrata</taxon>
        <taxon>Euteleostomi</taxon>
        <taxon>Actinopterygii</taxon>
        <taxon>Neopterygii</taxon>
        <taxon>Teleostei</taxon>
        <taxon>Ostariophysi</taxon>
        <taxon>Siluriformes</taxon>
        <taxon>Bagridae</taxon>
        <taxon>Hemibagrus</taxon>
    </lineage>
</organism>
<sequence length="502" mass="54232">MERESDVRPAPVVRLRNSVRVELRRDAPTDVRKRFGWDWLVVRVLRDLCKVPASKLFCLQDFTAPGFMDVTFTAFADCSAFFDLCSRSPGEEVLRGLRLVPLFAMDEVPITVHLYNPFVADEDIRIFLQRFCSSVSSGERVRGRFGIWNGKRRFLAKLRVDPSAPGGLLHPPGGFSIGPHRGFLHYPGQPLYCRRCGALGHTKEKCSGRRCRRCGGEDHATAECGAPRTCSLCGSEDHLFRHCPSWKGTFADLFAEGLEAVAAPPRQQQEGLAPGSGTAREPEAVGEAGVSAEEAADHPEEQRPPLTEFAGAEGNSRLESQPAEGQSAEPMTTGGEASGGFGDTQSTWTPVDWAEALEGVEAAPSPVHPDWALMEFTDSLTSGSPGPAPPQEPLEPPGCASATVAGTAAGEKGGQKRSRLEEGKEFDLCAVDDAGSMEETEGNEGEAGGKRPSGLVSDRPGADQKVQEEGLMEEVGWTRVTARRARRSSGRGANKEKDNEEL</sequence>
<dbReference type="SUPFAM" id="SSF57756">
    <property type="entry name" value="Retrovirus zinc finger-like domains"/>
    <property type="match status" value="1"/>
</dbReference>